<proteinExistence type="predicted"/>
<accession>A0ABD1ZU88</accession>
<protein>
    <submittedName>
        <fullName evidence="1">Uncharacterized protein</fullName>
    </submittedName>
</protein>
<keyword evidence="2" id="KW-1185">Reference proteome</keyword>
<sequence length="81" mass="9685">MISRIEFSSVRIRNKCQHRTVSTFLLMKYTFMDSDKIFMVDAGRLMINIKTIIITFIKKLVLQYNSISRNRKQNKNLFYDG</sequence>
<reference evidence="1 2" key="1">
    <citation type="journal article" date="2024" name="Ann. Entomol. Soc. Am.">
        <title>Genomic analyses of the southern and eastern yellowjacket wasps (Hymenoptera: Vespidae) reveal evolutionary signatures of social life.</title>
        <authorList>
            <person name="Catto M.A."/>
            <person name="Caine P.B."/>
            <person name="Orr S.E."/>
            <person name="Hunt B.G."/>
            <person name="Goodisman M.A.D."/>
        </authorList>
    </citation>
    <scope>NUCLEOTIDE SEQUENCE [LARGE SCALE GENOMIC DNA]</scope>
    <source>
        <strain evidence="1">233</strain>
        <tissue evidence="1">Head and thorax</tissue>
    </source>
</reference>
<dbReference type="EMBL" id="JAUDFV010000167">
    <property type="protein sequence ID" value="KAL2711944.1"/>
    <property type="molecule type" value="Genomic_DNA"/>
</dbReference>
<organism evidence="1 2">
    <name type="scientific">Vespula squamosa</name>
    <name type="common">Southern yellow jacket</name>
    <name type="synonym">Wasp</name>
    <dbReference type="NCBI Taxonomy" id="30214"/>
    <lineage>
        <taxon>Eukaryota</taxon>
        <taxon>Metazoa</taxon>
        <taxon>Ecdysozoa</taxon>
        <taxon>Arthropoda</taxon>
        <taxon>Hexapoda</taxon>
        <taxon>Insecta</taxon>
        <taxon>Pterygota</taxon>
        <taxon>Neoptera</taxon>
        <taxon>Endopterygota</taxon>
        <taxon>Hymenoptera</taxon>
        <taxon>Apocrita</taxon>
        <taxon>Aculeata</taxon>
        <taxon>Vespoidea</taxon>
        <taxon>Vespidae</taxon>
        <taxon>Vespinae</taxon>
        <taxon>Vespula</taxon>
    </lineage>
</organism>
<gene>
    <name evidence="1" type="ORF">V1478_018179</name>
</gene>
<dbReference type="AlphaFoldDB" id="A0ABD1ZU88"/>
<evidence type="ECO:0000313" key="1">
    <source>
        <dbReference type="EMBL" id="KAL2711944.1"/>
    </source>
</evidence>
<dbReference type="Proteomes" id="UP001607302">
    <property type="component" value="Unassembled WGS sequence"/>
</dbReference>
<name>A0ABD1ZU88_VESSQ</name>
<evidence type="ECO:0000313" key="2">
    <source>
        <dbReference type="Proteomes" id="UP001607302"/>
    </source>
</evidence>
<comment type="caution">
    <text evidence="1">The sequence shown here is derived from an EMBL/GenBank/DDBJ whole genome shotgun (WGS) entry which is preliminary data.</text>
</comment>